<reference evidence="4 5" key="1">
    <citation type="submission" date="2017-03" db="EMBL/GenBank/DDBJ databases">
        <title>Comparative genomics of honeybee gut symbionts reveal geographically distinct and subgroup specific antibiotic resistance.</title>
        <authorList>
            <person name="Ludvigsen J."/>
            <person name="Porcellato D."/>
            <person name="Labee-Lund T.M."/>
            <person name="Amdam G.V."/>
            <person name="Rudi K."/>
        </authorList>
    </citation>
    <scope>NUCLEOTIDE SEQUENCE [LARGE SCALE GENOMIC DNA]</scope>
    <source>
        <strain evidence="2 5">A-7-12</strain>
        <strain evidence="3 4">A-9-12</strain>
    </source>
</reference>
<keyword evidence="1" id="KW-1133">Transmembrane helix</keyword>
<dbReference type="EMBL" id="NARP01000031">
    <property type="protein sequence ID" value="OTP98432.1"/>
    <property type="molecule type" value="Genomic_DNA"/>
</dbReference>
<sequence>MSSPLYRLVAKLNEFSDLNSFIPVIINGIPIIVVMINNQLMQPPKIAMTPEICRIVAMKFICYA</sequence>
<dbReference type="EMBL" id="NART01000004">
    <property type="protein sequence ID" value="OTQ11590.1"/>
    <property type="molecule type" value="Genomic_DNA"/>
</dbReference>
<evidence type="ECO:0000313" key="2">
    <source>
        <dbReference type="EMBL" id="OTP98432.1"/>
    </source>
</evidence>
<keyword evidence="4" id="KW-1185">Reference proteome</keyword>
<evidence type="ECO:0000256" key="1">
    <source>
        <dbReference type="SAM" id="Phobius"/>
    </source>
</evidence>
<dbReference type="Proteomes" id="UP000194977">
    <property type="component" value="Unassembled WGS sequence"/>
</dbReference>
<accession>A0A242NF22</accession>
<comment type="caution">
    <text evidence="2">The sequence shown here is derived from an EMBL/GenBank/DDBJ whole genome shotgun (WGS) entry which is preliminary data.</text>
</comment>
<protein>
    <submittedName>
        <fullName evidence="2">Uncharacterized protein</fullName>
    </submittedName>
</protein>
<evidence type="ECO:0000313" key="4">
    <source>
        <dbReference type="Proteomes" id="UP000194800"/>
    </source>
</evidence>
<keyword evidence="1" id="KW-0472">Membrane</keyword>
<name>A0A242NF22_9GAMM</name>
<keyword evidence="1" id="KW-0812">Transmembrane</keyword>
<evidence type="ECO:0000313" key="5">
    <source>
        <dbReference type="Proteomes" id="UP000194977"/>
    </source>
</evidence>
<dbReference type="AlphaFoldDB" id="A0A242NF22"/>
<proteinExistence type="predicted"/>
<feature type="transmembrane region" description="Helical" evidence="1">
    <location>
        <begin position="20"/>
        <end position="38"/>
    </location>
</feature>
<dbReference type="Proteomes" id="UP000194800">
    <property type="component" value="Unassembled WGS sequence"/>
</dbReference>
<organism evidence="2 5">
    <name type="scientific">Gilliamella apicola</name>
    <dbReference type="NCBI Taxonomy" id="1196095"/>
    <lineage>
        <taxon>Bacteria</taxon>
        <taxon>Pseudomonadati</taxon>
        <taxon>Pseudomonadota</taxon>
        <taxon>Gammaproteobacteria</taxon>
        <taxon>Orbales</taxon>
        <taxon>Orbaceae</taxon>
        <taxon>Gilliamella</taxon>
    </lineage>
</organism>
<evidence type="ECO:0000313" key="3">
    <source>
        <dbReference type="EMBL" id="OTQ11590.1"/>
    </source>
</evidence>
<gene>
    <name evidence="3" type="ORF">B6C91_01755</name>
    <name evidence="2" type="ORF">B6D08_11050</name>
</gene>